<dbReference type="EMBL" id="CP136051">
    <property type="protein sequence ID" value="WOK05684.1"/>
    <property type="molecule type" value="Genomic_DNA"/>
</dbReference>
<dbReference type="Proteomes" id="UP001302349">
    <property type="component" value="Chromosome"/>
</dbReference>
<evidence type="ECO:0000256" key="2">
    <source>
        <dbReference type="ARBA" id="ARBA00022679"/>
    </source>
</evidence>
<protein>
    <submittedName>
        <fullName evidence="5">HipA domain-containing protein</fullName>
    </submittedName>
</protein>
<evidence type="ECO:0000313" key="5">
    <source>
        <dbReference type="EMBL" id="WOK05684.1"/>
    </source>
</evidence>
<reference evidence="5 6" key="1">
    <citation type="journal article" date="2023" name="Microbiol. Resour. Announc.">
        <title>Complete Genome Sequence of Imperialibacter roseus strain P4T.</title>
        <authorList>
            <person name="Tizabi D.R."/>
            <person name="Bachvaroff T."/>
            <person name="Hill R.T."/>
        </authorList>
    </citation>
    <scope>NUCLEOTIDE SEQUENCE [LARGE SCALE GENOMIC DNA]</scope>
    <source>
        <strain evidence="5 6">P4T</strain>
    </source>
</reference>
<evidence type="ECO:0000256" key="1">
    <source>
        <dbReference type="ARBA" id="ARBA00010164"/>
    </source>
</evidence>
<dbReference type="Pfam" id="PF07804">
    <property type="entry name" value="HipA_C"/>
    <property type="match status" value="1"/>
</dbReference>
<evidence type="ECO:0000313" key="6">
    <source>
        <dbReference type="Proteomes" id="UP001302349"/>
    </source>
</evidence>
<organism evidence="5 6">
    <name type="scientific">Imperialibacter roseus</name>
    <dbReference type="NCBI Taxonomy" id="1324217"/>
    <lineage>
        <taxon>Bacteria</taxon>
        <taxon>Pseudomonadati</taxon>
        <taxon>Bacteroidota</taxon>
        <taxon>Cytophagia</taxon>
        <taxon>Cytophagales</taxon>
        <taxon>Flammeovirgaceae</taxon>
        <taxon>Imperialibacter</taxon>
    </lineage>
</organism>
<gene>
    <name evidence="5" type="ORF">RT717_21650</name>
</gene>
<feature type="domain" description="HipA-like C-terminal" evidence="4">
    <location>
        <begin position="65"/>
        <end position="297"/>
    </location>
</feature>
<dbReference type="Gene3D" id="1.10.1070.20">
    <property type="match status" value="1"/>
</dbReference>
<dbReference type="InterPro" id="IPR052028">
    <property type="entry name" value="HipA_Ser/Thr_kinase"/>
</dbReference>
<evidence type="ECO:0000259" key="4">
    <source>
        <dbReference type="Pfam" id="PF07804"/>
    </source>
</evidence>
<comment type="similarity">
    <text evidence="1">Belongs to the HipA Ser/Thr kinase family.</text>
</comment>
<name>A0ABZ0INE0_9BACT</name>
<keyword evidence="2" id="KW-0808">Transferase</keyword>
<keyword evidence="3" id="KW-0418">Kinase</keyword>
<accession>A0ABZ0INE0</accession>
<proteinExistence type="inferred from homology"/>
<dbReference type="RefSeq" id="WP_317488442.1">
    <property type="nucleotide sequence ID" value="NZ_CP136051.1"/>
</dbReference>
<sequence>MNRKSCLYCYQPLIGEDLATQAGDAGFHPSCSKKFFGTAAPPELPFTENDMLQLAEQIIKSHKAVTGVQPKLSLRIENVKNSQVPERFTIVGIWGEYILKPQTEAFKHLPENEDLTMHLATLCGINTVEHSLISLKSGQLAYITKRIDRKKVSGKSVAARKLHMEDMCQLTERLTEHKYKGSYEQIAKTLLRYSANPGLDVINFYEQVIFCFLTGNNDMHLKNFSLLKADRVNYNLCPAYDLVASALVLPEDDEELALTLNGKKKKLKKADFDTAMLSAGIEQKAMDNIYRRFSNSLARWEDFIDISFLPEDMKVNFQELINSRFDTLGL</sequence>
<dbReference type="PANTHER" id="PTHR37419">
    <property type="entry name" value="SERINE/THREONINE-PROTEIN KINASE TOXIN HIPA"/>
    <property type="match status" value="1"/>
</dbReference>
<keyword evidence="6" id="KW-1185">Reference proteome</keyword>
<evidence type="ECO:0000256" key="3">
    <source>
        <dbReference type="ARBA" id="ARBA00022777"/>
    </source>
</evidence>
<dbReference type="PANTHER" id="PTHR37419:SF1">
    <property type="entry name" value="SERINE_THREONINE-PROTEIN KINASE TOXIN HIPA"/>
    <property type="match status" value="1"/>
</dbReference>
<dbReference type="InterPro" id="IPR012893">
    <property type="entry name" value="HipA-like_C"/>
</dbReference>